<proteinExistence type="predicted"/>
<dbReference type="EMBL" id="GU942965">
    <property type="protein sequence ID" value="ADD93102.1"/>
    <property type="molecule type" value="Genomic_DNA"/>
</dbReference>
<protein>
    <submittedName>
        <fullName evidence="1">Uncharacterized protein</fullName>
    </submittedName>
</protein>
<evidence type="ECO:0000313" key="1">
    <source>
        <dbReference type="EMBL" id="ADD93102.1"/>
    </source>
</evidence>
<sequence>MEDWGLDGLAGLGITGEEAEEIWKKQLNKPQPFGNFLKSLDSARELAQKVSRFPTRKQTLSGATGAVHDLILQSLLEGIGKAERTATQRHDSIDSAAASWAWLQAANRSTGQEWHFDVNARDRGGAWLSATKQLLDVGKQLFDCSDDEVEEIQQKWLDAFDALKTATGERN</sequence>
<name>D6PBK1_9ARCH</name>
<accession>D6PBK1</accession>
<reference evidence="1" key="1">
    <citation type="journal article" date="2010" name="ISME J.">
        <title>Metagenome of the Mediterranean deep chlorophyll maximum studied by direct and fosmid library 454 pyrosequencing.</title>
        <authorList>
            <person name="Ghai R."/>
            <person name="Martin-Cuadrado A.B."/>
            <person name="Molto A.G."/>
            <person name="Heredia I.G."/>
            <person name="Cabrera R."/>
            <person name="Martin J."/>
            <person name="Verdu M."/>
            <person name="Deschamps P."/>
            <person name="Moreira D."/>
            <person name="Lopez-Garcia P."/>
            <person name="Mira A."/>
            <person name="Rodriguez-Valera F."/>
        </authorList>
    </citation>
    <scope>NUCLEOTIDE SEQUENCE</scope>
</reference>
<organism evidence="1">
    <name type="scientific">uncultured archaeon MedDCM-OCT-S05-C418</name>
    <dbReference type="NCBI Taxonomy" id="743091"/>
    <lineage>
        <taxon>Archaea</taxon>
        <taxon>environmental samples</taxon>
    </lineage>
</organism>
<dbReference type="AlphaFoldDB" id="D6PBK1"/>